<accession>A0ABQ2EA05</accession>
<feature type="active site" description="Nucleophile" evidence="4">
    <location>
        <position position="53"/>
    </location>
</feature>
<feature type="short sequence motif" description="DGA/G" evidence="4">
    <location>
        <begin position="198"/>
        <end position="200"/>
    </location>
</feature>
<sequence length="344" mass="37557">MSPAIPKRRKRTAVRPVSLALQGGGAHGAFTWGVLDALLEDGRFDLRGASGTSAGAMNAVVLAHGLLEGGPDGAREALARFWRAVGGNGSLLHAGAGASDGRPSPMASLMLQWSGFLAPAQFNPLGYDPLRDIVEAQIDFERLRAQRRFDLFIAATHANTGRLRLFRTPEVSADAVLASACLPALYKAVEIDGEPYWDGAFAANPPVLPLLAECRVEDVLMVLLSPATLGDTPRTASEIRDRSQALAFNAAFLAEMRSLIRMREFMRRSIMPWLVKEHPVRRKRLHLIADDELMERLDDDSKSTTSLPFLETLRDHGRSRAQVWLKANAAAIGQRSTVDIATFR</sequence>
<dbReference type="InterPro" id="IPR050301">
    <property type="entry name" value="NTE"/>
</dbReference>
<dbReference type="EMBL" id="BMME01000001">
    <property type="protein sequence ID" value="GGK02685.1"/>
    <property type="molecule type" value="Genomic_DNA"/>
</dbReference>
<dbReference type="InterPro" id="IPR016035">
    <property type="entry name" value="Acyl_Trfase/lysoPLipase"/>
</dbReference>
<keyword evidence="1 4" id="KW-0378">Hydrolase</keyword>
<evidence type="ECO:0000259" key="5">
    <source>
        <dbReference type="PROSITE" id="PS51635"/>
    </source>
</evidence>
<evidence type="ECO:0000256" key="3">
    <source>
        <dbReference type="ARBA" id="ARBA00023098"/>
    </source>
</evidence>
<reference evidence="7" key="1">
    <citation type="journal article" date="2019" name="Int. J. Syst. Evol. Microbiol.">
        <title>The Global Catalogue of Microorganisms (GCM) 10K type strain sequencing project: providing services to taxonomists for standard genome sequencing and annotation.</title>
        <authorList>
            <consortium name="The Broad Institute Genomics Platform"/>
            <consortium name="The Broad Institute Genome Sequencing Center for Infectious Disease"/>
            <person name="Wu L."/>
            <person name="Ma J."/>
        </authorList>
    </citation>
    <scope>NUCLEOTIDE SEQUENCE [LARGE SCALE GENOMIC DNA]</scope>
    <source>
        <strain evidence="7">CGMCC 1.8985</strain>
    </source>
</reference>
<dbReference type="InterPro" id="IPR002641">
    <property type="entry name" value="PNPLA_dom"/>
</dbReference>
<dbReference type="Proteomes" id="UP000599009">
    <property type="component" value="Unassembled WGS sequence"/>
</dbReference>
<organism evidence="6 7">
    <name type="scientific">Luteimonas terricola</name>
    <dbReference type="NCBI Taxonomy" id="645597"/>
    <lineage>
        <taxon>Bacteria</taxon>
        <taxon>Pseudomonadati</taxon>
        <taxon>Pseudomonadota</taxon>
        <taxon>Gammaproteobacteria</taxon>
        <taxon>Lysobacterales</taxon>
        <taxon>Lysobacteraceae</taxon>
        <taxon>Luteimonas</taxon>
    </lineage>
</organism>
<dbReference type="PANTHER" id="PTHR14226:SF78">
    <property type="entry name" value="SLR0060 PROTEIN"/>
    <property type="match status" value="1"/>
</dbReference>
<evidence type="ECO:0000256" key="1">
    <source>
        <dbReference type="ARBA" id="ARBA00022801"/>
    </source>
</evidence>
<keyword evidence="3 4" id="KW-0443">Lipid metabolism</keyword>
<dbReference type="RefSeq" id="WP_207918353.1">
    <property type="nucleotide sequence ID" value="NZ_BMME01000001.1"/>
</dbReference>
<comment type="caution">
    <text evidence="6">The sequence shown here is derived from an EMBL/GenBank/DDBJ whole genome shotgun (WGS) entry which is preliminary data.</text>
</comment>
<dbReference type="Pfam" id="PF01734">
    <property type="entry name" value="Patatin"/>
    <property type="match status" value="1"/>
</dbReference>
<name>A0ABQ2EA05_9GAMM</name>
<evidence type="ECO:0000256" key="4">
    <source>
        <dbReference type="PROSITE-ProRule" id="PRU01161"/>
    </source>
</evidence>
<keyword evidence="2 4" id="KW-0442">Lipid degradation</keyword>
<evidence type="ECO:0000313" key="6">
    <source>
        <dbReference type="EMBL" id="GGK02685.1"/>
    </source>
</evidence>
<evidence type="ECO:0000313" key="7">
    <source>
        <dbReference type="Proteomes" id="UP000599009"/>
    </source>
</evidence>
<dbReference type="GO" id="GO:0016787">
    <property type="term" value="F:hydrolase activity"/>
    <property type="evidence" value="ECO:0007669"/>
    <property type="project" value="UniProtKB-KW"/>
</dbReference>
<feature type="short sequence motif" description="GXSXG" evidence="4">
    <location>
        <begin position="51"/>
        <end position="55"/>
    </location>
</feature>
<feature type="domain" description="PNPLA" evidence="5">
    <location>
        <begin position="19"/>
        <end position="211"/>
    </location>
</feature>
<protein>
    <submittedName>
        <fullName evidence="6">Alpha/beta hydrolase</fullName>
    </submittedName>
</protein>
<dbReference type="SUPFAM" id="SSF52151">
    <property type="entry name" value="FabD/lysophospholipase-like"/>
    <property type="match status" value="1"/>
</dbReference>
<proteinExistence type="predicted"/>
<dbReference type="PANTHER" id="PTHR14226">
    <property type="entry name" value="NEUROPATHY TARGET ESTERASE/SWISS CHEESE D.MELANOGASTER"/>
    <property type="match status" value="1"/>
</dbReference>
<feature type="active site" description="Proton acceptor" evidence="4">
    <location>
        <position position="198"/>
    </location>
</feature>
<dbReference type="PROSITE" id="PS51635">
    <property type="entry name" value="PNPLA"/>
    <property type="match status" value="1"/>
</dbReference>
<gene>
    <name evidence="6" type="ORF">GCM10011394_09650</name>
</gene>
<evidence type="ECO:0000256" key="2">
    <source>
        <dbReference type="ARBA" id="ARBA00022963"/>
    </source>
</evidence>
<feature type="short sequence motif" description="GXGXXG" evidence="4">
    <location>
        <begin position="23"/>
        <end position="28"/>
    </location>
</feature>
<keyword evidence="7" id="KW-1185">Reference proteome</keyword>
<dbReference type="Gene3D" id="3.40.1090.10">
    <property type="entry name" value="Cytosolic phospholipase A2 catalytic domain"/>
    <property type="match status" value="2"/>
</dbReference>